<dbReference type="PANTHER" id="PTHR12270:SF25">
    <property type="entry name" value="GLYCOSYLTRANSFERASE-LIKE PROTEIN LARGE"/>
    <property type="match status" value="1"/>
</dbReference>
<evidence type="ECO:0000256" key="1">
    <source>
        <dbReference type="ARBA" id="ARBA00004606"/>
    </source>
</evidence>
<feature type="non-terminal residue" evidence="7">
    <location>
        <position position="1"/>
    </location>
</feature>
<keyword evidence="5" id="KW-0472">Membrane</keyword>
<dbReference type="GO" id="GO:0035269">
    <property type="term" value="P:protein O-linked glycosylation via mannose"/>
    <property type="evidence" value="ECO:0007669"/>
    <property type="project" value="TreeGrafter"/>
</dbReference>
<dbReference type="AlphaFoldDB" id="A0A183PDS4"/>
<evidence type="ECO:0000256" key="6">
    <source>
        <dbReference type="ARBA" id="ARBA00023180"/>
    </source>
</evidence>
<evidence type="ECO:0000256" key="5">
    <source>
        <dbReference type="ARBA" id="ARBA00023136"/>
    </source>
</evidence>
<proteinExistence type="predicted"/>
<keyword evidence="2" id="KW-0812">Transmembrane</keyword>
<comment type="subcellular location">
    <subcellularLocation>
        <location evidence="1">Membrane</location>
        <topology evidence="1">Single-pass type II membrane protein</topology>
    </subcellularLocation>
</comment>
<keyword evidence="4" id="KW-1133">Transmembrane helix</keyword>
<protein>
    <submittedName>
        <fullName evidence="7">Uncharacterized protein</fullName>
    </submittedName>
</protein>
<dbReference type="Proteomes" id="UP000269396">
    <property type="component" value="Unassembled WGS sequence"/>
</dbReference>
<keyword evidence="8" id="KW-1185">Reference proteome</keyword>
<gene>
    <name evidence="7" type="ORF">SMTD_LOCUS12511</name>
</gene>
<dbReference type="SUPFAM" id="SSF53448">
    <property type="entry name" value="Nucleotide-diphospho-sugar transferases"/>
    <property type="match status" value="1"/>
</dbReference>
<name>A0A183PDS4_9TREM</name>
<dbReference type="GO" id="GO:0042285">
    <property type="term" value="F:xylosyltransferase activity"/>
    <property type="evidence" value="ECO:0007669"/>
    <property type="project" value="TreeGrafter"/>
</dbReference>
<dbReference type="STRING" id="31246.A0A183PDS4"/>
<organism evidence="7 8">
    <name type="scientific">Schistosoma mattheei</name>
    <dbReference type="NCBI Taxonomy" id="31246"/>
    <lineage>
        <taxon>Eukaryota</taxon>
        <taxon>Metazoa</taxon>
        <taxon>Spiralia</taxon>
        <taxon>Lophotrochozoa</taxon>
        <taxon>Platyhelminthes</taxon>
        <taxon>Trematoda</taxon>
        <taxon>Digenea</taxon>
        <taxon>Strigeidida</taxon>
        <taxon>Schistosomatoidea</taxon>
        <taxon>Schistosomatidae</taxon>
        <taxon>Schistosoma</taxon>
    </lineage>
</organism>
<evidence type="ECO:0000313" key="8">
    <source>
        <dbReference type="Proteomes" id="UP000269396"/>
    </source>
</evidence>
<accession>A0A183PDS4</accession>
<dbReference type="InterPro" id="IPR051292">
    <property type="entry name" value="Xyl/GlcA_transferase"/>
</dbReference>
<dbReference type="EMBL" id="UZAL01032510">
    <property type="protein sequence ID" value="VDP61105.1"/>
    <property type="molecule type" value="Genomic_DNA"/>
</dbReference>
<dbReference type="GO" id="GO:0016020">
    <property type="term" value="C:membrane"/>
    <property type="evidence" value="ECO:0007669"/>
    <property type="project" value="UniProtKB-SubCell"/>
</dbReference>
<dbReference type="PANTHER" id="PTHR12270">
    <property type="entry name" value="GLYCOSYLTRANSFERASE-RELATED"/>
    <property type="match status" value="1"/>
</dbReference>
<dbReference type="GO" id="GO:0015020">
    <property type="term" value="F:glucuronosyltransferase activity"/>
    <property type="evidence" value="ECO:0007669"/>
    <property type="project" value="TreeGrafter"/>
</dbReference>
<evidence type="ECO:0000256" key="4">
    <source>
        <dbReference type="ARBA" id="ARBA00022989"/>
    </source>
</evidence>
<dbReference type="Gene3D" id="3.90.550.10">
    <property type="entry name" value="Spore Coat Polysaccharide Biosynthesis Protein SpsA, Chain A"/>
    <property type="match status" value="1"/>
</dbReference>
<evidence type="ECO:0000256" key="3">
    <source>
        <dbReference type="ARBA" id="ARBA00022968"/>
    </source>
</evidence>
<reference evidence="7 8" key="1">
    <citation type="submission" date="2018-11" db="EMBL/GenBank/DDBJ databases">
        <authorList>
            <consortium name="Pathogen Informatics"/>
        </authorList>
    </citation>
    <scope>NUCLEOTIDE SEQUENCE [LARGE SCALE GENOMIC DNA]</scope>
    <source>
        <strain>Denwood</strain>
        <strain evidence="8">Zambia</strain>
    </source>
</reference>
<sequence length="198" mass="23083">KNIITIDISLVIGGEQAARGLVTLIKSILLQRSWEKSIEFSKFSRSSNLKSIGTFKERKSIMDNVNQNNECYIRHINLHLISDYHAFKSLSTLFDTWNIPNFDVHFYQLELYLVINLDVDLLVNSDLLELWAHFQKFNSSQGPGFNTGVMLLDLVRLREFHWSEHWYQTTKSALLHIPYAMLADQVGKWQIFLISLSY</sequence>
<dbReference type="InterPro" id="IPR029044">
    <property type="entry name" value="Nucleotide-diphossugar_trans"/>
</dbReference>
<evidence type="ECO:0000256" key="2">
    <source>
        <dbReference type="ARBA" id="ARBA00022692"/>
    </source>
</evidence>
<evidence type="ECO:0000313" key="7">
    <source>
        <dbReference type="EMBL" id="VDP61105.1"/>
    </source>
</evidence>
<keyword evidence="6" id="KW-0325">Glycoprotein</keyword>
<keyword evidence="3" id="KW-0735">Signal-anchor</keyword>